<sequence>MMPTSSRDLDHANGAARGKQVDHRYLPEFAYGDLYEEKTGPLVHERDSGRFCLQFQQPGMGQCRLQGSGSSFAALLPSRGDGARQVSRVPSVNSPFFTDTRKLRWTGAVRASPHAAVPVADQKNVGTQVAFPAEAPSPGWVPDRADCSARTPILWEFGSVETAATPSPADPAEYSVSDFSPPGRESLRFPNQQCSPTLRCLRINSPASASHPIKPCDDTRANLGSSFELSGARFPLNGRQYTVAPNTPDLGSAGTNRPQPVPPHQVTGNFHVAPFASGVSQRRETAVVGTQEVSPAPPIDPRSGPHIRVRSFVVFQPPRSPGPDGETSEFTDLETWAGARVLPLKSLVGSGAMGHVYLVELKGQQYALKLAVQSDSAACTYLRHGWRSLVRLENMHLAEMHQNPSAKRNSKKDGAKSKAHAVYESMNSSGIRTGTSWRYYCKPVAFLEGDWIRREPPEADGATSPDGSPAGQLQVSPICGYVMEYIPNACQLTALIWSFHRTSNLSKLLRADKWHGVVAKRLVEICLHVAAAHKLIACKAGMFSFDFNPKNILVSVTQGAHNSGQKQLSATDITRMVLCDPSVQFRVVAIDLDCSLRVPFSASSHDGLLLDWTCGRRVVYSCPHVSSITAAYILAVLAKNKGEGQFSRSGLKEQDAHAALCQRVQDTTNFLHFCWCDQYDTVPEVESHPFTSGLPPGEESGGNGSSPDASVGPDPGDVKQPYLPCFVYPLTRLPRTIPQKEYRKFGVRLVGQHVNLQLLAFILCELLDFRSLHVVVLQRFSRELRMLQLPTDICKMFVEQDQIISCLCFSALTKMKSSVVPTHKEIFGQAQKKDSKGHSRVPKCLLATFSPRTRLGIADGTDCHRPQNEQSHGRAGDQKVVSRDSERSKACLLPGIAQDVPFPAAYRIDTPSPGERQRSPIRHSAGPQRIRAAPVVPENDTLLYKQTATQPRNLDVNDHAPAPETRRLLPDEVARMSVWEKVEKLPPLCPQDFLPSADLLGRRCEKEMSSLNRVLLQFLDPHPFFALRYKSPEAAFDAIIHALDQLRQRLEV</sequence>
<evidence type="ECO:0000313" key="2">
    <source>
        <dbReference type="EMBL" id="PHJ25463.1"/>
    </source>
</evidence>
<feature type="region of interest" description="Disordered" evidence="1">
    <location>
        <begin position="687"/>
        <end position="713"/>
    </location>
</feature>
<organism evidence="2 3">
    <name type="scientific">Cystoisospora suis</name>
    <dbReference type="NCBI Taxonomy" id="483139"/>
    <lineage>
        <taxon>Eukaryota</taxon>
        <taxon>Sar</taxon>
        <taxon>Alveolata</taxon>
        <taxon>Apicomplexa</taxon>
        <taxon>Conoidasida</taxon>
        <taxon>Coccidia</taxon>
        <taxon>Eucoccidiorida</taxon>
        <taxon>Eimeriorina</taxon>
        <taxon>Sarcocystidae</taxon>
        <taxon>Cystoisospora</taxon>
    </lineage>
</organism>
<dbReference type="AlphaFoldDB" id="A0A2C6LFQ5"/>
<gene>
    <name evidence="2" type="ORF">CSUI_000680</name>
</gene>
<name>A0A2C6LFQ5_9APIC</name>
<proteinExistence type="predicted"/>
<comment type="caution">
    <text evidence="2">The sequence shown here is derived from an EMBL/GenBank/DDBJ whole genome shotgun (WGS) entry which is preliminary data.</text>
</comment>
<keyword evidence="3" id="KW-1185">Reference proteome</keyword>
<dbReference type="GeneID" id="94424122"/>
<dbReference type="VEuPathDB" id="ToxoDB:CSUI_000680"/>
<dbReference type="SUPFAM" id="SSF56112">
    <property type="entry name" value="Protein kinase-like (PK-like)"/>
    <property type="match status" value="1"/>
</dbReference>
<dbReference type="RefSeq" id="XP_067927110.1">
    <property type="nucleotide sequence ID" value="XM_068060911.1"/>
</dbReference>
<feature type="compositionally biased region" description="Basic and acidic residues" evidence="1">
    <location>
        <begin position="861"/>
        <end position="884"/>
    </location>
</feature>
<dbReference type="InterPro" id="IPR011009">
    <property type="entry name" value="Kinase-like_dom_sf"/>
</dbReference>
<accession>A0A2C6LFQ5</accession>
<dbReference type="OrthoDB" id="329588at2759"/>
<dbReference type="Proteomes" id="UP000221165">
    <property type="component" value="Unassembled WGS sequence"/>
</dbReference>
<protein>
    <recommendedName>
        <fullName evidence="4">Protein kinase domain-containing protein</fullName>
    </recommendedName>
</protein>
<evidence type="ECO:0008006" key="4">
    <source>
        <dbReference type="Google" id="ProtNLM"/>
    </source>
</evidence>
<evidence type="ECO:0000256" key="1">
    <source>
        <dbReference type="SAM" id="MobiDB-lite"/>
    </source>
</evidence>
<evidence type="ECO:0000313" key="3">
    <source>
        <dbReference type="Proteomes" id="UP000221165"/>
    </source>
</evidence>
<reference evidence="2 3" key="1">
    <citation type="journal article" date="2017" name="Int. J. Parasitol.">
        <title>The genome of the protozoan parasite Cystoisospora suis and a reverse vaccinology approach to identify vaccine candidates.</title>
        <authorList>
            <person name="Palmieri N."/>
            <person name="Shrestha A."/>
            <person name="Ruttkowski B."/>
            <person name="Beck T."/>
            <person name="Vogl C."/>
            <person name="Tomley F."/>
            <person name="Blake D.P."/>
            <person name="Joachim A."/>
        </authorList>
    </citation>
    <scope>NUCLEOTIDE SEQUENCE [LARGE SCALE GENOMIC DNA]</scope>
    <source>
        <strain evidence="2 3">Wien I</strain>
    </source>
</reference>
<dbReference type="EMBL" id="MIGC01000269">
    <property type="protein sequence ID" value="PHJ25463.1"/>
    <property type="molecule type" value="Genomic_DNA"/>
</dbReference>
<feature type="region of interest" description="Disordered" evidence="1">
    <location>
        <begin position="857"/>
        <end position="884"/>
    </location>
</feature>